<dbReference type="Proteomes" id="UP000230750">
    <property type="component" value="Unassembled WGS sequence"/>
</dbReference>
<protein>
    <submittedName>
        <fullName evidence="10">Putative cell adhesion molecule 3</fullName>
    </submittedName>
</protein>
<evidence type="ECO:0000259" key="9">
    <source>
        <dbReference type="PROSITE" id="PS50835"/>
    </source>
</evidence>
<accession>A0A2G8JU77</accession>
<dbReference type="InterPro" id="IPR051427">
    <property type="entry name" value="Nectin/Nectin-like"/>
</dbReference>
<dbReference type="PANTHER" id="PTHR23277">
    <property type="entry name" value="NECTIN-RELATED"/>
    <property type="match status" value="1"/>
</dbReference>
<dbReference type="SMART" id="SM00408">
    <property type="entry name" value="IGc2"/>
    <property type="match status" value="1"/>
</dbReference>
<dbReference type="InterPro" id="IPR013783">
    <property type="entry name" value="Ig-like_fold"/>
</dbReference>
<keyword evidence="2 8" id="KW-0732">Signal</keyword>
<evidence type="ECO:0000256" key="8">
    <source>
        <dbReference type="SAM" id="SignalP"/>
    </source>
</evidence>
<evidence type="ECO:0000256" key="7">
    <source>
        <dbReference type="SAM" id="Phobius"/>
    </source>
</evidence>
<dbReference type="GO" id="GO:0005912">
    <property type="term" value="C:adherens junction"/>
    <property type="evidence" value="ECO:0007669"/>
    <property type="project" value="TreeGrafter"/>
</dbReference>
<dbReference type="InterPro" id="IPR007110">
    <property type="entry name" value="Ig-like_dom"/>
</dbReference>
<dbReference type="GO" id="GO:0016020">
    <property type="term" value="C:membrane"/>
    <property type="evidence" value="ECO:0007669"/>
    <property type="project" value="UniProtKB-SubCell"/>
</dbReference>
<comment type="subcellular location">
    <subcellularLocation>
        <location evidence="1">Membrane</location>
    </subcellularLocation>
</comment>
<gene>
    <name evidence="10" type="ORF">BSL78_23820</name>
</gene>
<dbReference type="OrthoDB" id="5843397at2759"/>
<keyword evidence="11" id="KW-1185">Reference proteome</keyword>
<name>A0A2G8JU77_STIJA</name>
<keyword evidence="5" id="KW-1015">Disulfide bond</keyword>
<dbReference type="SMART" id="SM00409">
    <property type="entry name" value="IG"/>
    <property type="match status" value="1"/>
</dbReference>
<dbReference type="Gene3D" id="2.60.40.10">
    <property type="entry name" value="Immunoglobulins"/>
    <property type="match status" value="2"/>
</dbReference>
<evidence type="ECO:0000256" key="3">
    <source>
        <dbReference type="ARBA" id="ARBA00022737"/>
    </source>
</evidence>
<dbReference type="SUPFAM" id="SSF48726">
    <property type="entry name" value="Immunoglobulin"/>
    <property type="match status" value="1"/>
</dbReference>
<proteinExistence type="predicted"/>
<feature type="transmembrane region" description="Helical" evidence="7">
    <location>
        <begin position="340"/>
        <end position="360"/>
    </location>
</feature>
<feature type="chain" id="PRO_5013822548" evidence="8">
    <location>
        <begin position="27"/>
        <end position="431"/>
    </location>
</feature>
<evidence type="ECO:0000256" key="6">
    <source>
        <dbReference type="ARBA" id="ARBA00023180"/>
    </source>
</evidence>
<comment type="caution">
    <text evidence="10">The sequence shown here is derived from an EMBL/GenBank/DDBJ whole genome shotgun (WGS) entry which is preliminary data.</text>
</comment>
<sequence>MLLLKKLYATWIFLYVITAGLRQATADKHNVQGQTTRTQLAKVGFPVELTCSFAFTESGYLVSWNKNGVNLVKHDPENSLTITRDGRMYNISTQEKTATLRIQDVSFDDAGEYSCRTVFPVYGRPEARNWKLVVQDGPILNSISSVMENQTLSAECCVTFTDSRIQVKYLWSIGVLLVMTDRSNVTENPTCSNVSFTATRQHHNKFLVCKIENELNSSTQERINVTFLATIVIFSKQMYDNGGYQVVIECATDGHPIPDVFLQKKVLDKWEDVMDVLPAIDRVTNERRQVTWKFYSRIKYSKQEEAYRCLANNTFRYFDVSDVVMINIKLTFDVFLLENIQAIICVFVASVIIVALLVTFRYHQKKVSRNVLPVVTRFSRLVRHSMHLPSNFYRASNNQAPTLPDVRNIPGFSSNIQIDQSLDPYEEVAGL</sequence>
<organism evidence="10 11">
    <name type="scientific">Stichopus japonicus</name>
    <name type="common">Sea cucumber</name>
    <dbReference type="NCBI Taxonomy" id="307972"/>
    <lineage>
        <taxon>Eukaryota</taxon>
        <taxon>Metazoa</taxon>
        <taxon>Echinodermata</taxon>
        <taxon>Eleutherozoa</taxon>
        <taxon>Echinozoa</taxon>
        <taxon>Holothuroidea</taxon>
        <taxon>Aspidochirotacea</taxon>
        <taxon>Aspidochirotida</taxon>
        <taxon>Stichopodidae</taxon>
        <taxon>Apostichopus</taxon>
    </lineage>
</organism>
<dbReference type="InterPro" id="IPR036179">
    <property type="entry name" value="Ig-like_dom_sf"/>
</dbReference>
<reference evidence="10 11" key="1">
    <citation type="journal article" date="2017" name="PLoS Biol.">
        <title>The sea cucumber genome provides insights into morphological evolution and visceral regeneration.</title>
        <authorList>
            <person name="Zhang X."/>
            <person name="Sun L."/>
            <person name="Yuan J."/>
            <person name="Sun Y."/>
            <person name="Gao Y."/>
            <person name="Zhang L."/>
            <person name="Li S."/>
            <person name="Dai H."/>
            <person name="Hamel J.F."/>
            <person name="Liu C."/>
            <person name="Yu Y."/>
            <person name="Liu S."/>
            <person name="Lin W."/>
            <person name="Guo K."/>
            <person name="Jin S."/>
            <person name="Xu P."/>
            <person name="Storey K.B."/>
            <person name="Huan P."/>
            <person name="Zhang T."/>
            <person name="Zhou Y."/>
            <person name="Zhang J."/>
            <person name="Lin C."/>
            <person name="Li X."/>
            <person name="Xing L."/>
            <person name="Huo D."/>
            <person name="Sun M."/>
            <person name="Wang L."/>
            <person name="Mercier A."/>
            <person name="Li F."/>
            <person name="Yang H."/>
            <person name="Xiang J."/>
        </authorList>
    </citation>
    <scope>NUCLEOTIDE SEQUENCE [LARGE SCALE GENOMIC DNA]</scope>
    <source>
        <strain evidence="10">Shaxun</strain>
        <tissue evidence="10">Muscle</tissue>
    </source>
</reference>
<feature type="domain" description="Ig-like" evidence="9">
    <location>
        <begin position="44"/>
        <end position="116"/>
    </location>
</feature>
<keyword evidence="7" id="KW-0812">Transmembrane</keyword>
<evidence type="ECO:0000256" key="5">
    <source>
        <dbReference type="ARBA" id="ARBA00023157"/>
    </source>
</evidence>
<dbReference type="InterPro" id="IPR003599">
    <property type="entry name" value="Ig_sub"/>
</dbReference>
<keyword evidence="3" id="KW-0677">Repeat</keyword>
<dbReference type="GO" id="GO:0007156">
    <property type="term" value="P:homophilic cell adhesion via plasma membrane adhesion molecules"/>
    <property type="evidence" value="ECO:0007669"/>
    <property type="project" value="TreeGrafter"/>
</dbReference>
<dbReference type="Pfam" id="PF13927">
    <property type="entry name" value="Ig_3"/>
    <property type="match status" value="1"/>
</dbReference>
<keyword evidence="6" id="KW-0325">Glycoprotein</keyword>
<dbReference type="EMBL" id="MRZV01001250">
    <property type="protein sequence ID" value="PIK39314.1"/>
    <property type="molecule type" value="Genomic_DNA"/>
</dbReference>
<evidence type="ECO:0000256" key="1">
    <source>
        <dbReference type="ARBA" id="ARBA00004370"/>
    </source>
</evidence>
<dbReference type="GO" id="GO:0007157">
    <property type="term" value="P:heterophilic cell-cell adhesion via plasma membrane cell adhesion molecules"/>
    <property type="evidence" value="ECO:0007669"/>
    <property type="project" value="TreeGrafter"/>
</dbReference>
<evidence type="ECO:0000313" key="11">
    <source>
        <dbReference type="Proteomes" id="UP000230750"/>
    </source>
</evidence>
<dbReference type="InterPro" id="IPR003598">
    <property type="entry name" value="Ig_sub2"/>
</dbReference>
<evidence type="ECO:0000256" key="2">
    <source>
        <dbReference type="ARBA" id="ARBA00022729"/>
    </source>
</evidence>
<evidence type="ECO:0000313" key="10">
    <source>
        <dbReference type="EMBL" id="PIK39314.1"/>
    </source>
</evidence>
<evidence type="ECO:0000256" key="4">
    <source>
        <dbReference type="ARBA" id="ARBA00023136"/>
    </source>
</evidence>
<keyword evidence="7" id="KW-1133">Transmembrane helix</keyword>
<dbReference type="PROSITE" id="PS50835">
    <property type="entry name" value="IG_LIKE"/>
    <property type="match status" value="1"/>
</dbReference>
<feature type="signal peptide" evidence="8">
    <location>
        <begin position="1"/>
        <end position="26"/>
    </location>
</feature>
<keyword evidence="4 7" id="KW-0472">Membrane</keyword>
<dbReference type="AlphaFoldDB" id="A0A2G8JU77"/>
<dbReference type="PANTHER" id="PTHR23277:SF108">
    <property type="entry name" value="FASCICLIN-3"/>
    <property type="match status" value="1"/>
</dbReference>
<dbReference type="CDD" id="cd00096">
    <property type="entry name" value="Ig"/>
    <property type="match status" value="1"/>
</dbReference>